<name>A0A3B0SJT5_9ZZZZ</name>
<accession>A0A3B0SJT5</accession>
<sequence length="82" mass="8963">SVTSMTTGVKTQFRHGSADQPVPSGQRGPAPALYTISRDNSGESQNLVSRKAPFSQKKLDPGLRRGDVQLFFACFTYMAKIE</sequence>
<protein>
    <submittedName>
        <fullName evidence="2">Uncharacterized protein</fullName>
    </submittedName>
</protein>
<feature type="region of interest" description="Disordered" evidence="1">
    <location>
        <begin position="1"/>
        <end position="49"/>
    </location>
</feature>
<feature type="compositionally biased region" description="Polar residues" evidence="1">
    <location>
        <begin position="1"/>
        <end position="10"/>
    </location>
</feature>
<organism evidence="2">
    <name type="scientific">hydrothermal vent metagenome</name>
    <dbReference type="NCBI Taxonomy" id="652676"/>
    <lineage>
        <taxon>unclassified sequences</taxon>
        <taxon>metagenomes</taxon>
        <taxon>ecological metagenomes</taxon>
    </lineage>
</organism>
<dbReference type="EMBL" id="UOEE01000309">
    <property type="protein sequence ID" value="VAW01029.1"/>
    <property type="molecule type" value="Genomic_DNA"/>
</dbReference>
<feature type="compositionally biased region" description="Polar residues" evidence="1">
    <location>
        <begin position="37"/>
        <end position="48"/>
    </location>
</feature>
<evidence type="ECO:0000256" key="1">
    <source>
        <dbReference type="SAM" id="MobiDB-lite"/>
    </source>
</evidence>
<feature type="non-terminal residue" evidence="2">
    <location>
        <position position="1"/>
    </location>
</feature>
<proteinExistence type="predicted"/>
<evidence type="ECO:0000313" key="2">
    <source>
        <dbReference type="EMBL" id="VAW01029.1"/>
    </source>
</evidence>
<dbReference type="AlphaFoldDB" id="A0A3B0SJT5"/>
<gene>
    <name evidence="2" type="ORF">MNBD_ALPHA06-2240</name>
</gene>
<reference evidence="2" key="1">
    <citation type="submission" date="2018-06" db="EMBL/GenBank/DDBJ databases">
        <authorList>
            <person name="Zhirakovskaya E."/>
        </authorList>
    </citation>
    <scope>NUCLEOTIDE SEQUENCE</scope>
</reference>